<sequence length="146" mass="15590">MGPTTQVIPGSKRKAVAEAKDLKPRSVRFFRYTGRAPPPLANHRPQQTTAHGSHARHKSGGERVASLHPQQPDPPQPTHPPTPKWRNPHTTMAASEAVRQVTLAVEWPCLPVHASARKGSAGKGPQRLSTPSAAAIYGGKDAGAGW</sequence>
<keyword evidence="3" id="KW-1185">Reference proteome</keyword>
<organism evidence="2 3">
    <name type="scientific">Sinosporangium siamense</name>
    <dbReference type="NCBI Taxonomy" id="1367973"/>
    <lineage>
        <taxon>Bacteria</taxon>
        <taxon>Bacillati</taxon>
        <taxon>Actinomycetota</taxon>
        <taxon>Actinomycetes</taxon>
        <taxon>Streptosporangiales</taxon>
        <taxon>Streptosporangiaceae</taxon>
        <taxon>Sinosporangium</taxon>
    </lineage>
</organism>
<gene>
    <name evidence="2" type="ORF">Ssi02_29210</name>
</gene>
<feature type="region of interest" description="Disordered" evidence="1">
    <location>
        <begin position="116"/>
        <end position="146"/>
    </location>
</feature>
<feature type="region of interest" description="Disordered" evidence="1">
    <location>
        <begin position="1"/>
        <end position="93"/>
    </location>
</feature>
<feature type="compositionally biased region" description="Basic and acidic residues" evidence="1">
    <location>
        <begin position="15"/>
        <end position="24"/>
    </location>
</feature>
<proteinExistence type="predicted"/>
<accession>A0A919RH45</accession>
<protein>
    <submittedName>
        <fullName evidence="2">Uncharacterized protein</fullName>
    </submittedName>
</protein>
<dbReference type="Proteomes" id="UP000606172">
    <property type="component" value="Unassembled WGS sequence"/>
</dbReference>
<evidence type="ECO:0000313" key="3">
    <source>
        <dbReference type="Proteomes" id="UP000606172"/>
    </source>
</evidence>
<feature type="compositionally biased region" description="Pro residues" evidence="1">
    <location>
        <begin position="71"/>
        <end position="83"/>
    </location>
</feature>
<comment type="caution">
    <text evidence="2">The sequence shown here is derived from an EMBL/GenBank/DDBJ whole genome shotgun (WGS) entry which is preliminary data.</text>
</comment>
<name>A0A919RH45_9ACTN</name>
<reference evidence="2" key="1">
    <citation type="submission" date="2021-01" db="EMBL/GenBank/DDBJ databases">
        <title>Whole genome shotgun sequence of Sinosporangium siamense NBRC 109515.</title>
        <authorList>
            <person name="Komaki H."/>
            <person name="Tamura T."/>
        </authorList>
    </citation>
    <scope>NUCLEOTIDE SEQUENCE</scope>
    <source>
        <strain evidence="2">NBRC 109515</strain>
    </source>
</reference>
<evidence type="ECO:0000313" key="2">
    <source>
        <dbReference type="EMBL" id="GII92690.1"/>
    </source>
</evidence>
<dbReference type="AlphaFoldDB" id="A0A919RH45"/>
<evidence type="ECO:0000256" key="1">
    <source>
        <dbReference type="SAM" id="MobiDB-lite"/>
    </source>
</evidence>
<dbReference type="EMBL" id="BOOW01000018">
    <property type="protein sequence ID" value="GII92690.1"/>
    <property type="molecule type" value="Genomic_DNA"/>
</dbReference>